<keyword evidence="10" id="KW-1185">Reference proteome</keyword>
<accession>A0A8J6E343</accession>
<evidence type="ECO:0000313" key="10">
    <source>
        <dbReference type="Proteomes" id="UP000717585"/>
    </source>
</evidence>
<keyword evidence="4 7" id="KW-0175">Coiled coil</keyword>
<reference evidence="9" key="1">
    <citation type="submission" date="2021-05" db="EMBL/GenBank/DDBJ databases">
        <title>A free-living protist that lacks canonical eukaryotic 1 DNA replication and segregation systems.</title>
        <authorList>
            <person name="Salas-Leiva D.E."/>
            <person name="Tromer E.C."/>
            <person name="Curtis B.A."/>
            <person name="Jerlstrom-Hultqvist J."/>
            <person name="Kolisko M."/>
            <person name="Yi Z."/>
            <person name="Salas-Leiva J.S."/>
            <person name="Gallot-Lavallee L."/>
            <person name="Kops G.J.P.L."/>
            <person name="Archibald J.M."/>
            <person name="Simpson A.G.B."/>
            <person name="Roger A.J."/>
        </authorList>
    </citation>
    <scope>NUCLEOTIDE SEQUENCE</scope>
    <source>
        <strain evidence="9">BICM</strain>
    </source>
</reference>
<evidence type="ECO:0000256" key="2">
    <source>
        <dbReference type="ARBA" id="ARBA00010841"/>
    </source>
</evidence>
<evidence type="ECO:0000256" key="3">
    <source>
        <dbReference type="ARBA" id="ARBA00014087"/>
    </source>
</evidence>
<keyword evidence="5" id="KW-0969">Cilium</keyword>
<comment type="subcellular location">
    <subcellularLocation>
        <location evidence="1">Cell projection</location>
        <location evidence="1">Cilium</location>
    </subcellularLocation>
</comment>
<dbReference type="AlphaFoldDB" id="A0A8J6E343"/>
<evidence type="ECO:0000256" key="5">
    <source>
        <dbReference type="ARBA" id="ARBA00023069"/>
    </source>
</evidence>
<evidence type="ECO:0000256" key="8">
    <source>
        <dbReference type="SAM" id="MobiDB-lite"/>
    </source>
</evidence>
<dbReference type="Proteomes" id="UP000717585">
    <property type="component" value="Unassembled WGS sequence"/>
</dbReference>
<keyword evidence="6" id="KW-0966">Cell projection</keyword>
<evidence type="ECO:0000256" key="7">
    <source>
        <dbReference type="SAM" id="Coils"/>
    </source>
</evidence>
<evidence type="ECO:0000256" key="1">
    <source>
        <dbReference type="ARBA" id="ARBA00004138"/>
    </source>
</evidence>
<evidence type="ECO:0000256" key="6">
    <source>
        <dbReference type="ARBA" id="ARBA00023273"/>
    </source>
</evidence>
<dbReference type="OrthoDB" id="539851at2759"/>
<dbReference type="InterPro" id="IPR038844">
    <property type="entry name" value="CFAP157"/>
</dbReference>
<dbReference type="EMBL" id="JAHDYR010000012">
    <property type="protein sequence ID" value="KAG9395126.1"/>
    <property type="molecule type" value="Genomic_DNA"/>
</dbReference>
<organism evidence="9 10">
    <name type="scientific">Carpediemonas membranifera</name>
    <dbReference type="NCBI Taxonomy" id="201153"/>
    <lineage>
        <taxon>Eukaryota</taxon>
        <taxon>Metamonada</taxon>
        <taxon>Carpediemonas-like organisms</taxon>
        <taxon>Carpediemonas</taxon>
    </lineage>
</organism>
<evidence type="ECO:0000313" key="9">
    <source>
        <dbReference type="EMBL" id="KAG9395126.1"/>
    </source>
</evidence>
<comment type="similarity">
    <text evidence="2">Belongs to the CFAP157 family.</text>
</comment>
<dbReference type="PANTHER" id="PTHR31954:SF1">
    <property type="entry name" value="CILIA- AND FLAGELLA-ASSOCIATED PROTEIN 157"/>
    <property type="match status" value="1"/>
</dbReference>
<feature type="region of interest" description="Disordered" evidence="8">
    <location>
        <begin position="1"/>
        <end position="25"/>
    </location>
</feature>
<evidence type="ECO:0000256" key="4">
    <source>
        <dbReference type="ARBA" id="ARBA00023054"/>
    </source>
</evidence>
<dbReference type="PANTHER" id="PTHR31954">
    <property type="entry name" value="CILIA- AND FLAGELLA-ASSOCIATED PROTEIN 157"/>
    <property type="match status" value="1"/>
</dbReference>
<gene>
    <name evidence="9" type="ORF">J8273_0345</name>
</gene>
<comment type="caution">
    <text evidence="9">The sequence shown here is derived from an EMBL/GenBank/DDBJ whole genome shotgun (WGS) entry which is preliminary data.</text>
</comment>
<dbReference type="GO" id="GO:0036064">
    <property type="term" value="C:ciliary basal body"/>
    <property type="evidence" value="ECO:0007669"/>
    <property type="project" value="TreeGrafter"/>
</dbReference>
<name>A0A8J6E343_9EUKA</name>
<protein>
    <recommendedName>
        <fullName evidence="3">Cilia- and flagella-associated protein 157</fullName>
    </recommendedName>
</protein>
<feature type="coiled-coil region" evidence="7">
    <location>
        <begin position="106"/>
        <end position="204"/>
    </location>
</feature>
<proteinExistence type="inferred from homology"/>
<sequence>MAKAKKKEKSGSPAPKEPKTQASAEELQRKILQLEAALNDSTQLAKDQASLISSLNVKLAHQKDDYENMLEYLRGEVAKRDEQIGAARREVTRLTKDASSTKDECNKAWEKKYDDLMAKYHAASQRLEMATGELGALQEFQALQVQYEEEIETLKGVIDKHGEEMEELRINADRATFRTKEGLRRDMERALAQTRKQMIEMTETHLEAATEDTIKENARMGTELAYQARASTQILESNQKLTSELNDTKRQLDVFRQNEVQMGRKLAMQKALMRKLTARIEAMGEPQPTQDTDELKAARMQAESDAKTIELLQASVGELRAVAAEKGNEAEQLRTSLAMYEQRMSDSVEFLFDSLGACSQLHQAPSDGGALEADLNLLKFFLAELRKYPPAARLIPHIQLSSSAPTQTKGVQTVRVKDPLAVLGKNKPGPYGSRLAR</sequence>
<dbReference type="GO" id="GO:0008017">
    <property type="term" value="F:microtubule binding"/>
    <property type="evidence" value="ECO:0007669"/>
    <property type="project" value="TreeGrafter"/>
</dbReference>